<reference evidence="1 2" key="1">
    <citation type="submission" date="2023-07" db="EMBL/GenBank/DDBJ databases">
        <title>Sorghum-associated microbial communities from plants grown in Nebraska, USA.</title>
        <authorList>
            <person name="Schachtman D."/>
        </authorList>
    </citation>
    <scope>NUCLEOTIDE SEQUENCE [LARGE SCALE GENOMIC DNA]</scope>
    <source>
        <strain evidence="1 2">584</strain>
    </source>
</reference>
<keyword evidence="2" id="KW-1185">Reference proteome</keyword>
<dbReference type="SUPFAM" id="SSF117396">
    <property type="entry name" value="TM1631-like"/>
    <property type="match status" value="1"/>
</dbReference>
<dbReference type="PANTHER" id="PTHR30348">
    <property type="entry name" value="UNCHARACTERIZED PROTEIN YECE"/>
    <property type="match status" value="1"/>
</dbReference>
<accession>A0ABU1JJ22</accession>
<evidence type="ECO:0000313" key="2">
    <source>
        <dbReference type="Proteomes" id="UP001262410"/>
    </source>
</evidence>
<comment type="caution">
    <text evidence="1">The sequence shown here is derived from an EMBL/GenBank/DDBJ whole genome shotgun (WGS) entry which is preliminary data.</text>
</comment>
<dbReference type="Gene3D" id="3.20.20.410">
    <property type="entry name" value="Protein of unknown function UPF0759"/>
    <property type="match status" value="1"/>
</dbReference>
<dbReference type="PANTHER" id="PTHR30348:SF14">
    <property type="entry name" value="BLR8050 PROTEIN"/>
    <property type="match status" value="1"/>
</dbReference>
<sequence>MTEAPTFIGTAGWSVPSRYADRFPAEGSHLERYAQRLNAVEINTSFYRPHRRTTYERWAASVPEDFRFAVKLPRTLTHERRLVDGEDLIDRFAAEVGGLGAKLGGLLVQLPPSLPFKADAVGAFFTALRRRIDAPTACEPRHPSWFVPEAEARLAALEVARVAADPPRAAGADQPGGWGGLVYYRLHGSPQIYVSDYDDTLLATMRRRLAGHRQAGIPAWCIFDNTAAFAALGNALTVAGR</sequence>
<dbReference type="InterPro" id="IPR036520">
    <property type="entry name" value="UPF0759_sf"/>
</dbReference>
<proteinExistence type="predicted"/>
<dbReference type="Proteomes" id="UP001262410">
    <property type="component" value="Unassembled WGS sequence"/>
</dbReference>
<name>A0ABU1JJ22_9PROT</name>
<dbReference type="InterPro" id="IPR002763">
    <property type="entry name" value="DUF72"/>
</dbReference>
<dbReference type="EMBL" id="JAVDPW010000002">
    <property type="protein sequence ID" value="MDR6288603.1"/>
    <property type="molecule type" value="Genomic_DNA"/>
</dbReference>
<dbReference type="Pfam" id="PF01904">
    <property type="entry name" value="DUF72"/>
    <property type="match status" value="1"/>
</dbReference>
<dbReference type="RefSeq" id="WP_309792613.1">
    <property type="nucleotide sequence ID" value="NZ_JAVDPW010000002.1"/>
</dbReference>
<evidence type="ECO:0000313" key="1">
    <source>
        <dbReference type="EMBL" id="MDR6288603.1"/>
    </source>
</evidence>
<organism evidence="1 2">
    <name type="scientific">Inquilinus ginsengisoli</name>
    <dbReference type="NCBI Taxonomy" id="363840"/>
    <lineage>
        <taxon>Bacteria</taxon>
        <taxon>Pseudomonadati</taxon>
        <taxon>Pseudomonadota</taxon>
        <taxon>Alphaproteobacteria</taxon>
        <taxon>Rhodospirillales</taxon>
        <taxon>Rhodospirillaceae</taxon>
        <taxon>Inquilinus</taxon>
    </lineage>
</organism>
<gene>
    <name evidence="1" type="ORF">E9232_001110</name>
</gene>
<protein>
    <submittedName>
        <fullName evidence="1">Uncharacterized protein YecE (DUF72 family)</fullName>
    </submittedName>
</protein>